<evidence type="ECO:0000256" key="6">
    <source>
        <dbReference type="HAMAP-Rule" id="MF_00122"/>
    </source>
</evidence>
<evidence type="ECO:0000256" key="4">
    <source>
        <dbReference type="ARBA" id="ARBA00047380"/>
    </source>
</evidence>
<dbReference type="NCBIfam" id="TIGR00135">
    <property type="entry name" value="gatC"/>
    <property type="match status" value="1"/>
</dbReference>
<evidence type="ECO:0000256" key="5">
    <source>
        <dbReference type="ARBA" id="ARBA00047913"/>
    </source>
</evidence>
<keyword evidence="6" id="KW-0067">ATP-binding</keyword>
<comment type="catalytic activity">
    <reaction evidence="4 6">
        <text>L-aspartyl-tRNA(Asn) + L-glutamine + ATP + H2O = L-asparaginyl-tRNA(Asn) + L-glutamate + ADP + phosphate + 2 H(+)</text>
        <dbReference type="Rhea" id="RHEA:14513"/>
        <dbReference type="Rhea" id="RHEA-COMP:9674"/>
        <dbReference type="Rhea" id="RHEA-COMP:9677"/>
        <dbReference type="ChEBI" id="CHEBI:15377"/>
        <dbReference type="ChEBI" id="CHEBI:15378"/>
        <dbReference type="ChEBI" id="CHEBI:29985"/>
        <dbReference type="ChEBI" id="CHEBI:30616"/>
        <dbReference type="ChEBI" id="CHEBI:43474"/>
        <dbReference type="ChEBI" id="CHEBI:58359"/>
        <dbReference type="ChEBI" id="CHEBI:78515"/>
        <dbReference type="ChEBI" id="CHEBI:78516"/>
        <dbReference type="ChEBI" id="CHEBI:456216"/>
    </reaction>
</comment>
<dbReference type="HAMAP" id="MF_00122">
    <property type="entry name" value="GatC"/>
    <property type="match status" value="1"/>
</dbReference>
<dbReference type="PANTHER" id="PTHR15004:SF0">
    <property type="entry name" value="GLUTAMYL-TRNA(GLN) AMIDOTRANSFERASE SUBUNIT C, MITOCHONDRIAL"/>
    <property type="match status" value="1"/>
</dbReference>
<evidence type="ECO:0000256" key="2">
    <source>
        <dbReference type="ARBA" id="ARBA00011123"/>
    </source>
</evidence>
<dbReference type="AlphaFoldDB" id="A0A948TIG2"/>
<keyword evidence="6" id="KW-0648">Protein biosynthesis</keyword>
<name>A0A948TIG2_9LACO</name>
<dbReference type="InterPro" id="IPR003837">
    <property type="entry name" value="GatC"/>
</dbReference>
<dbReference type="SUPFAM" id="SSF141000">
    <property type="entry name" value="Glu-tRNAGln amidotransferase C subunit"/>
    <property type="match status" value="1"/>
</dbReference>
<comment type="caution">
    <text evidence="7">The sequence shown here is derived from an EMBL/GenBank/DDBJ whole genome shotgun (WGS) entry which is preliminary data.</text>
</comment>
<dbReference type="EMBL" id="JAHLFS010000010">
    <property type="protein sequence ID" value="MBU3851213.1"/>
    <property type="molecule type" value="Genomic_DNA"/>
</dbReference>
<comment type="function">
    <text evidence="3 6">Allows the formation of correctly charged Asn-tRNA(Asn) or Gln-tRNA(Gln) through the transamidation of misacylated Asp-tRNA(Asn) or Glu-tRNA(Gln) in organisms which lack either or both of asparaginyl-tRNA or glutaminyl-tRNA synthetases. The reaction takes place in the presence of glutamine and ATP through an activated phospho-Asp-tRNA(Asn) or phospho-Glu-tRNA(Gln).</text>
</comment>
<protein>
    <recommendedName>
        <fullName evidence="6">Aspartyl/glutamyl-tRNA(Asn/Gln) amidotransferase subunit C</fullName>
        <shortName evidence="6">Asp/Glu-ADT subunit C</shortName>
        <ecNumber evidence="6">6.3.5.-</ecNumber>
    </recommendedName>
</protein>
<reference evidence="7" key="1">
    <citation type="journal article" date="2021" name="PeerJ">
        <title>Extensive microbial diversity within the chicken gut microbiome revealed by metagenomics and culture.</title>
        <authorList>
            <person name="Gilroy R."/>
            <person name="Ravi A."/>
            <person name="Getino M."/>
            <person name="Pursley I."/>
            <person name="Horton D.L."/>
            <person name="Alikhan N.F."/>
            <person name="Baker D."/>
            <person name="Gharbi K."/>
            <person name="Hall N."/>
            <person name="Watson M."/>
            <person name="Adriaenssens E.M."/>
            <person name="Foster-Nyarko E."/>
            <person name="Jarju S."/>
            <person name="Secka A."/>
            <person name="Antonio M."/>
            <person name="Oren A."/>
            <person name="Chaudhuri R.R."/>
            <person name="La Ragione R."/>
            <person name="Hildebrand F."/>
            <person name="Pallen M.J."/>
        </authorList>
    </citation>
    <scope>NUCLEOTIDE SEQUENCE</scope>
    <source>
        <strain evidence="7">F6-6636</strain>
    </source>
</reference>
<dbReference type="GO" id="GO:0070681">
    <property type="term" value="P:glutaminyl-tRNAGln biosynthesis via transamidation"/>
    <property type="evidence" value="ECO:0007669"/>
    <property type="project" value="TreeGrafter"/>
</dbReference>
<comment type="similarity">
    <text evidence="1 6">Belongs to the GatC family.</text>
</comment>
<evidence type="ECO:0000313" key="8">
    <source>
        <dbReference type="Proteomes" id="UP000777303"/>
    </source>
</evidence>
<keyword evidence="6" id="KW-0547">Nucleotide-binding</keyword>
<gene>
    <name evidence="6 7" type="primary">gatC</name>
    <name evidence="7" type="ORF">H9901_00660</name>
</gene>
<dbReference type="Pfam" id="PF02686">
    <property type="entry name" value="GatC"/>
    <property type="match status" value="1"/>
</dbReference>
<evidence type="ECO:0000313" key="7">
    <source>
        <dbReference type="EMBL" id="MBU3851213.1"/>
    </source>
</evidence>
<comment type="catalytic activity">
    <reaction evidence="5 6">
        <text>L-glutamyl-tRNA(Gln) + L-glutamine + ATP + H2O = L-glutaminyl-tRNA(Gln) + L-glutamate + ADP + phosphate + H(+)</text>
        <dbReference type="Rhea" id="RHEA:17521"/>
        <dbReference type="Rhea" id="RHEA-COMP:9681"/>
        <dbReference type="Rhea" id="RHEA-COMP:9684"/>
        <dbReference type="ChEBI" id="CHEBI:15377"/>
        <dbReference type="ChEBI" id="CHEBI:15378"/>
        <dbReference type="ChEBI" id="CHEBI:29985"/>
        <dbReference type="ChEBI" id="CHEBI:30616"/>
        <dbReference type="ChEBI" id="CHEBI:43474"/>
        <dbReference type="ChEBI" id="CHEBI:58359"/>
        <dbReference type="ChEBI" id="CHEBI:78520"/>
        <dbReference type="ChEBI" id="CHEBI:78521"/>
        <dbReference type="ChEBI" id="CHEBI:456216"/>
    </reaction>
</comment>
<proteinExistence type="inferred from homology"/>
<evidence type="ECO:0000256" key="1">
    <source>
        <dbReference type="ARBA" id="ARBA00010757"/>
    </source>
</evidence>
<organism evidence="7 8">
    <name type="scientific">Candidatus Paralactobacillus gallistercoris</name>
    <dbReference type="NCBI Taxonomy" id="2838724"/>
    <lineage>
        <taxon>Bacteria</taxon>
        <taxon>Bacillati</taxon>
        <taxon>Bacillota</taxon>
        <taxon>Bacilli</taxon>
        <taxon>Lactobacillales</taxon>
        <taxon>Lactobacillaceae</taxon>
        <taxon>Lactobacillus</taxon>
    </lineage>
</organism>
<dbReference type="GO" id="GO:0006412">
    <property type="term" value="P:translation"/>
    <property type="evidence" value="ECO:0007669"/>
    <property type="project" value="UniProtKB-UniRule"/>
</dbReference>
<dbReference type="Gene3D" id="1.10.20.60">
    <property type="entry name" value="Glu-tRNAGln amidotransferase C subunit, N-terminal domain"/>
    <property type="match status" value="1"/>
</dbReference>
<dbReference type="GO" id="GO:0005524">
    <property type="term" value="F:ATP binding"/>
    <property type="evidence" value="ECO:0007669"/>
    <property type="project" value="UniProtKB-KW"/>
</dbReference>
<sequence length="97" mass="10896">MVSKAQIKHVAELARLSFSDEELDHFTEQFDNIIDMVEQLNSVDTTDVPVMTQVTDLVNVLRDDVAQKPTPRAELMENVPESADGLIKVPAIMEKED</sequence>
<accession>A0A948TIG2</accession>
<keyword evidence="6" id="KW-0436">Ligase</keyword>
<dbReference type="EC" id="6.3.5.-" evidence="6"/>
<evidence type="ECO:0000256" key="3">
    <source>
        <dbReference type="ARBA" id="ARBA00024799"/>
    </source>
</evidence>
<dbReference type="Proteomes" id="UP000777303">
    <property type="component" value="Unassembled WGS sequence"/>
</dbReference>
<dbReference type="GO" id="GO:0050567">
    <property type="term" value="F:glutaminyl-tRNA synthase (glutamine-hydrolyzing) activity"/>
    <property type="evidence" value="ECO:0007669"/>
    <property type="project" value="UniProtKB-UniRule"/>
</dbReference>
<comment type="subunit">
    <text evidence="2 6">Heterotrimer of A, B and C subunits.</text>
</comment>
<dbReference type="PANTHER" id="PTHR15004">
    <property type="entry name" value="GLUTAMYL-TRNA(GLN) AMIDOTRANSFERASE SUBUNIT C, MITOCHONDRIAL"/>
    <property type="match status" value="1"/>
</dbReference>
<reference evidence="7" key="2">
    <citation type="submission" date="2021-04" db="EMBL/GenBank/DDBJ databases">
        <authorList>
            <person name="Gilroy R."/>
        </authorList>
    </citation>
    <scope>NUCLEOTIDE SEQUENCE</scope>
    <source>
        <strain evidence="7">F6-6636</strain>
    </source>
</reference>
<dbReference type="InterPro" id="IPR036113">
    <property type="entry name" value="Asp/Glu-ADT_sf_sub_c"/>
</dbReference>
<dbReference type="GO" id="GO:0006450">
    <property type="term" value="P:regulation of translational fidelity"/>
    <property type="evidence" value="ECO:0007669"/>
    <property type="project" value="InterPro"/>
</dbReference>